<accession>A0AAV4S233</accession>
<evidence type="ECO:0000313" key="1">
    <source>
        <dbReference type="EMBL" id="GIY27241.1"/>
    </source>
</evidence>
<gene>
    <name evidence="1" type="ORF">CEXT_286441</name>
</gene>
<dbReference type="Proteomes" id="UP001054945">
    <property type="component" value="Unassembled WGS sequence"/>
</dbReference>
<dbReference type="EMBL" id="BPLR01008790">
    <property type="protein sequence ID" value="GIY27241.1"/>
    <property type="molecule type" value="Genomic_DNA"/>
</dbReference>
<reference evidence="1 2" key="1">
    <citation type="submission" date="2021-06" db="EMBL/GenBank/DDBJ databases">
        <title>Caerostris extrusa draft genome.</title>
        <authorList>
            <person name="Kono N."/>
            <person name="Arakawa K."/>
        </authorList>
    </citation>
    <scope>NUCLEOTIDE SEQUENCE [LARGE SCALE GENOMIC DNA]</scope>
</reference>
<keyword evidence="2" id="KW-1185">Reference proteome</keyword>
<sequence length="76" mass="8731">MGVRTVDKDSFSEGYGNPKNRRLVFFFPLPLDKSHTLRRPENRCPTRRSDAPGSTAYCDICKTNIYAALRHNSVER</sequence>
<name>A0AAV4S233_CAEEX</name>
<protein>
    <submittedName>
        <fullName evidence="1">Uncharacterized protein</fullName>
    </submittedName>
</protein>
<dbReference type="AlphaFoldDB" id="A0AAV4S233"/>
<proteinExistence type="predicted"/>
<comment type="caution">
    <text evidence="1">The sequence shown here is derived from an EMBL/GenBank/DDBJ whole genome shotgun (WGS) entry which is preliminary data.</text>
</comment>
<organism evidence="1 2">
    <name type="scientific">Caerostris extrusa</name>
    <name type="common">Bark spider</name>
    <name type="synonym">Caerostris bankana</name>
    <dbReference type="NCBI Taxonomy" id="172846"/>
    <lineage>
        <taxon>Eukaryota</taxon>
        <taxon>Metazoa</taxon>
        <taxon>Ecdysozoa</taxon>
        <taxon>Arthropoda</taxon>
        <taxon>Chelicerata</taxon>
        <taxon>Arachnida</taxon>
        <taxon>Araneae</taxon>
        <taxon>Araneomorphae</taxon>
        <taxon>Entelegynae</taxon>
        <taxon>Araneoidea</taxon>
        <taxon>Araneidae</taxon>
        <taxon>Caerostris</taxon>
    </lineage>
</organism>
<evidence type="ECO:0000313" key="2">
    <source>
        <dbReference type="Proteomes" id="UP001054945"/>
    </source>
</evidence>